<proteinExistence type="predicted"/>
<feature type="compositionally biased region" description="Basic and acidic residues" evidence="1">
    <location>
        <begin position="51"/>
        <end position="61"/>
    </location>
</feature>
<dbReference type="EMBL" id="AGBM01000001">
    <property type="protein sequence ID" value="EJL04359.1"/>
    <property type="molecule type" value="Genomic_DNA"/>
</dbReference>
<dbReference type="HOGENOM" id="CLU_2919248_0_0_6"/>
<evidence type="ECO:0000313" key="2">
    <source>
        <dbReference type="EMBL" id="EJL04359.1"/>
    </source>
</evidence>
<name>J2YBT4_PSEFQ</name>
<accession>J2YBT4</accession>
<feature type="compositionally biased region" description="Basic residues" evidence="1">
    <location>
        <begin position="36"/>
        <end position="50"/>
    </location>
</feature>
<evidence type="ECO:0000256" key="1">
    <source>
        <dbReference type="SAM" id="MobiDB-lite"/>
    </source>
</evidence>
<dbReference type="Proteomes" id="UP000007289">
    <property type="component" value="Chromosome"/>
</dbReference>
<gene>
    <name evidence="2" type="ORF">PflQ2_5031</name>
</gene>
<sequence length="61" mass="7216">MQAEPPLSRASSLPQGLVVDTESVNTREQMWERACSRRRRHIHHQGKLTHRYREQARSHRG</sequence>
<reference evidence="2" key="1">
    <citation type="journal article" date="2012" name="PLoS Genet.">
        <title>Comparative Genomics of Plant-Associated Pseudomonas spp.: Insights into Diversity and Inheritance of Traits Involved in Multitrophic Interactions.</title>
        <authorList>
            <person name="Loper J.E."/>
            <person name="Hassan K.A."/>
            <person name="Mavrodi D.V."/>
            <person name="Davis E.W.II."/>
            <person name="Lim C.K."/>
            <person name="Shaffer B.T."/>
            <person name="Elbourne L.D."/>
            <person name="Stockwell V.O."/>
            <person name="Hartney S.L."/>
            <person name="Breakwell K."/>
            <person name="Henkels M.D."/>
            <person name="Tetu S.G."/>
            <person name="Rangel L.I."/>
            <person name="Kidarsa T.A."/>
            <person name="Wilson N.L."/>
            <person name="van de Mortel J.E."/>
            <person name="Song C."/>
            <person name="Blumhagen R."/>
            <person name="Radune D."/>
            <person name="Hostetler J.B."/>
            <person name="Brinkac L.M."/>
            <person name="Durkin A.S."/>
            <person name="Kluepfel D.A."/>
            <person name="Wechter W.P."/>
            <person name="Anderson A.J."/>
            <person name="Kim Y.C."/>
            <person name="Pierson L.S.III."/>
            <person name="Pierson E.A."/>
            <person name="Lindow S.E."/>
            <person name="Kobayashi D.Y."/>
            <person name="Raaijmakers J.M."/>
            <person name="Weller D.M."/>
            <person name="Thomashow L.S."/>
            <person name="Allen A.E."/>
            <person name="Paulsen I.T."/>
        </authorList>
    </citation>
    <scope>NUCLEOTIDE SEQUENCE [LARGE SCALE GENOMIC DNA]</scope>
    <source>
        <strain evidence="2">Q2-87</strain>
    </source>
</reference>
<organism evidence="2">
    <name type="scientific">Pseudomonas fluorescens (strain Q2-87)</name>
    <dbReference type="NCBI Taxonomy" id="1038922"/>
    <lineage>
        <taxon>Bacteria</taxon>
        <taxon>Pseudomonadati</taxon>
        <taxon>Pseudomonadota</taxon>
        <taxon>Gammaproteobacteria</taxon>
        <taxon>Pseudomonadales</taxon>
        <taxon>Pseudomonadaceae</taxon>
        <taxon>Pseudomonas</taxon>
    </lineage>
</organism>
<protein>
    <submittedName>
        <fullName evidence="2">Brain expressed, associated with Nedd4 isoform 1</fullName>
    </submittedName>
</protein>
<comment type="caution">
    <text evidence="2">The sequence shown here is derived from an EMBL/GenBank/DDBJ whole genome shotgun (WGS) entry which is preliminary data.</text>
</comment>
<dbReference type="AlphaFoldDB" id="J2YBT4"/>
<feature type="region of interest" description="Disordered" evidence="1">
    <location>
        <begin position="36"/>
        <end position="61"/>
    </location>
</feature>